<protein>
    <submittedName>
        <fullName evidence="1">Uncharacterized protein</fullName>
    </submittedName>
</protein>
<dbReference type="RefSeq" id="WP_381171640.1">
    <property type="nucleotide sequence ID" value="NZ_JBHSFK010000008.1"/>
</dbReference>
<gene>
    <name evidence="1" type="ORF">ACFPIH_14205</name>
</gene>
<proteinExistence type="predicted"/>
<organism evidence="1 2">
    <name type="scientific">Streptomyces vulcanius</name>
    <dbReference type="NCBI Taxonomy" id="1441876"/>
    <lineage>
        <taxon>Bacteria</taxon>
        <taxon>Bacillati</taxon>
        <taxon>Actinomycetota</taxon>
        <taxon>Actinomycetes</taxon>
        <taxon>Kitasatosporales</taxon>
        <taxon>Streptomycetaceae</taxon>
        <taxon>Streptomyces</taxon>
    </lineage>
</organism>
<keyword evidence="2" id="KW-1185">Reference proteome</keyword>
<reference evidence="2" key="1">
    <citation type="journal article" date="2019" name="Int. J. Syst. Evol. Microbiol.">
        <title>The Global Catalogue of Microorganisms (GCM) 10K type strain sequencing project: providing services to taxonomists for standard genome sequencing and annotation.</title>
        <authorList>
            <consortium name="The Broad Institute Genomics Platform"/>
            <consortium name="The Broad Institute Genome Sequencing Center for Infectious Disease"/>
            <person name="Wu L."/>
            <person name="Ma J."/>
        </authorList>
    </citation>
    <scope>NUCLEOTIDE SEQUENCE [LARGE SCALE GENOMIC DNA]</scope>
    <source>
        <strain evidence="2">CGMCC 4.7177</strain>
    </source>
</reference>
<name>A0ABV9AL80_9ACTN</name>
<sequence length="158" mass="17073">MHVDFNGTPVSANVAGDREHHFLLPRDQSTIPPKTLAALTAMQDAVDAAAKATTPKARQDAADNIRTAVGDLYDRAASTSRADREHRHEGYGYGAAKLARALDEVQTAVQLMADHAQQYDNPVGIGFRADRRDRSKAVMQLQLIADTLANLPAVADLD</sequence>
<evidence type="ECO:0000313" key="2">
    <source>
        <dbReference type="Proteomes" id="UP001595839"/>
    </source>
</evidence>
<dbReference type="EMBL" id="JBHSFK010000008">
    <property type="protein sequence ID" value="MFC4500663.1"/>
    <property type="molecule type" value="Genomic_DNA"/>
</dbReference>
<evidence type="ECO:0000313" key="1">
    <source>
        <dbReference type="EMBL" id="MFC4500663.1"/>
    </source>
</evidence>
<accession>A0ABV9AL80</accession>
<dbReference type="Proteomes" id="UP001595839">
    <property type="component" value="Unassembled WGS sequence"/>
</dbReference>
<comment type="caution">
    <text evidence="1">The sequence shown here is derived from an EMBL/GenBank/DDBJ whole genome shotgun (WGS) entry which is preliminary data.</text>
</comment>